<protein>
    <submittedName>
        <fullName evidence="1">Uncharacterized protein</fullName>
    </submittedName>
</protein>
<gene>
    <name evidence="1" type="ORF">KDAU_52150</name>
</gene>
<evidence type="ECO:0000313" key="1">
    <source>
        <dbReference type="EMBL" id="GCE07886.1"/>
    </source>
</evidence>
<sequence>MAFYALDAEKTGPLTYCPTLLAMLPGNHWLRVNYRINTPSPFKYRCTEYIKHGWFVLFTIFSTGQERLYR</sequence>
<keyword evidence="2" id="KW-1185">Reference proteome</keyword>
<evidence type="ECO:0000313" key="2">
    <source>
        <dbReference type="Proteomes" id="UP000287224"/>
    </source>
</evidence>
<comment type="caution">
    <text evidence="1">The sequence shown here is derived from an EMBL/GenBank/DDBJ whole genome shotgun (WGS) entry which is preliminary data.</text>
</comment>
<accession>A0A401ZM86</accession>
<dbReference type="Proteomes" id="UP000287224">
    <property type="component" value="Unassembled WGS sequence"/>
</dbReference>
<dbReference type="EMBL" id="BIFQ01000002">
    <property type="protein sequence ID" value="GCE07886.1"/>
    <property type="molecule type" value="Genomic_DNA"/>
</dbReference>
<name>A0A401ZM86_9CHLR</name>
<reference evidence="2" key="1">
    <citation type="submission" date="2018-12" db="EMBL/GenBank/DDBJ databases">
        <title>Tengunoibacter tsumagoiensis gen. nov., sp. nov., Dictyobacter kobayashii sp. nov., D. alpinus sp. nov., and D. joshuensis sp. nov. and description of Dictyobacteraceae fam. nov. within the order Ktedonobacterales isolated from Tengu-no-mugimeshi.</title>
        <authorList>
            <person name="Wang C.M."/>
            <person name="Zheng Y."/>
            <person name="Sakai Y."/>
            <person name="Toyoda A."/>
            <person name="Minakuchi Y."/>
            <person name="Abe K."/>
            <person name="Yokota A."/>
            <person name="Yabe S."/>
        </authorList>
    </citation>
    <scope>NUCLEOTIDE SEQUENCE [LARGE SCALE GENOMIC DNA]</scope>
    <source>
        <strain evidence="2">S-27</strain>
    </source>
</reference>
<dbReference type="AlphaFoldDB" id="A0A401ZM86"/>
<organism evidence="1 2">
    <name type="scientific">Dictyobacter aurantiacus</name>
    <dbReference type="NCBI Taxonomy" id="1936993"/>
    <lineage>
        <taxon>Bacteria</taxon>
        <taxon>Bacillati</taxon>
        <taxon>Chloroflexota</taxon>
        <taxon>Ktedonobacteria</taxon>
        <taxon>Ktedonobacterales</taxon>
        <taxon>Dictyobacteraceae</taxon>
        <taxon>Dictyobacter</taxon>
    </lineage>
</organism>
<proteinExistence type="predicted"/>